<dbReference type="Proteomes" id="UP000256708">
    <property type="component" value="Unassembled WGS sequence"/>
</dbReference>
<dbReference type="AlphaFoldDB" id="A0A3D8LDG3"/>
<sequence>MKNTMTKETVFNREVADLIRRYPSWKASVVISEYMKQHSEKNCYEALQRLGAGIGIEHHVMEVISPRTGKVKGYWPSIKYSEGNPRNGRKHIMKFMHAPYQCPIKCHDYLARQYVYELNDTPNLAKHVFRENVGQATQVPVIQLD</sequence>
<organism evidence="1 2">
    <name type="scientific">Pontibacter diazotrophicus</name>
    <dbReference type="NCBI Taxonomy" id="1400979"/>
    <lineage>
        <taxon>Bacteria</taxon>
        <taxon>Pseudomonadati</taxon>
        <taxon>Bacteroidota</taxon>
        <taxon>Cytophagia</taxon>
        <taxon>Cytophagales</taxon>
        <taxon>Hymenobacteraceae</taxon>
        <taxon>Pontibacter</taxon>
    </lineage>
</organism>
<gene>
    <name evidence="1" type="ORF">DXT99_08270</name>
</gene>
<name>A0A3D8LDG3_9BACT</name>
<accession>A0A3D8LDG3</accession>
<comment type="caution">
    <text evidence="1">The sequence shown here is derived from an EMBL/GenBank/DDBJ whole genome shotgun (WGS) entry which is preliminary data.</text>
</comment>
<reference evidence="2" key="1">
    <citation type="submission" date="2018-08" db="EMBL/GenBank/DDBJ databases">
        <authorList>
            <person name="Liu Z.-W."/>
            <person name="Du Z.-J."/>
        </authorList>
    </citation>
    <scope>NUCLEOTIDE SEQUENCE [LARGE SCALE GENOMIC DNA]</scope>
    <source>
        <strain evidence="2">H4X</strain>
    </source>
</reference>
<proteinExistence type="predicted"/>
<keyword evidence="2" id="KW-1185">Reference proteome</keyword>
<evidence type="ECO:0000313" key="1">
    <source>
        <dbReference type="EMBL" id="RDV15481.1"/>
    </source>
</evidence>
<dbReference type="EMBL" id="QRGR01000008">
    <property type="protein sequence ID" value="RDV15481.1"/>
    <property type="molecule type" value="Genomic_DNA"/>
</dbReference>
<evidence type="ECO:0000313" key="2">
    <source>
        <dbReference type="Proteomes" id="UP000256708"/>
    </source>
</evidence>
<protein>
    <submittedName>
        <fullName evidence="1">Uncharacterized protein</fullName>
    </submittedName>
</protein>